<feature type="non-terminal residue" evidence="1">
    <location>
        <position position="1"/>
    </location>
</feature>
<dbReference type="Proteomes" id="UP000485058">
    <property type="component" value="Unassembled WGS sequence"/>
</dbReference>
<dbReference type="EMBL" id="BLLF01000253">
    <property type="protein sequence ID" value="GFH09670.1"/>
    <property type="molecule type" value="Genomic_DNA"/>
</dbReference>
<dbReference type="Gene3D" id="2.60.40.150">
    <property type="entry name" value="C2 domain"/>
    <property type="match status" value="1"/>
</dbReference>
<evidence type="ECO:0000313" key="2">
    <source>
        <dbReference type="Proteomes" id="UP000485058"/>
    </source>
</evidence>
<protein>
    <recommendedName>
        <fullName evidence="3">C2 domain-containing protein</fullName>
    </recommendedName>
</protein>
<accession>A0A699YHJ2</accession>
<dbReference type="SUPFAM" id="SSF49562">
    <property type="entry name" value="C2 domain (Calcium/lipid-binding domain, CaLB)"/>
    <property type="match status" value="1"/>
</dbReference>
<sequence length="141" mass="15385">FVRVTVGDPEGGDTPVVQASTRVCHRNRNPQFEESFLFPLVRLAEDTRIRLAFYNRNGPGPAAVNPMGHPPGVMVVSRARGEQLRAALINSKLISPPLLTRRTAGHMLLVTLHSVRLQLGEGLDAAATLKVLDQGFLQVEV</sequence>
<reference evidence="1 2" key="1">
    <citation type="submission" date="2020-02" db="EMBL/GenBank/DDBJ databases">
        <title>Draft genome sequence of Haematococcus lacustris strain NIES-144.</title>
        <authorList>
            <person name="Morimoto D."/>
            <person name="Nakagawa S."/>
            <person name="Yoshida T."/>
            <person name="Sawayama S."/>
        </authorList>
    </citation>
    <scope>NUCLEOTIDE SEQUENCE [LARGE SCALE GENOMIC DNA]</scope>
    <source>
        <strain evidence="1 2">NIES-144</strain>
    </source>
</reference>
<proteinExistence type="predicted"/>
<keyword evidence="2" id="KW-1185">Reference proteome</keyword>
<name>A0A699YHJ2_HAELA</name>
<evidence type="ECO:0000313" key="1">
    <source>
        <dbReference type="EMBL" id="GFH09670.1"/>
    </source>
</evidence>
<feature type="non-terminal residue" evidence="1">
    <location>
        <position position="141"/>
    </location>
</feature>
<organism evidence="1 2">
    <name type="scientific">Haematococcus lacustris</name>
    <name type="common">Green alga</name>
    <name type="synonym">Haematococcus pluvialis</name>
    <dbReference type="NCBI Taxonomy" id="44745"/>
    <lineage>
        <taxon>Eukaryota</taxon>
        <taxon>Viridiplantae</taxon>
        <taxon>Chlorophyta</taxon>
        <taxon>core chlorophytes</taxon>
        <taxon>Chlorophyceae</taxon>
        <taxon>CS clade</taxon>
        <taxon>Chlamydomonadales</taxon>
        <taxon>Haematococcaceae</taxon>
        <taxon>Haematococcus</taxon>
    </lineage>
</organism>
<gene>
    <name evidence="1" type="ORF">HaLaN_04855</name>
</gene>
<dbReference type="AlphaFoldDB" id="A0A699YHJ2"/>
<dbReference type="InterPro" id="IPR035892">
    <property type="entry name" value="C2_domain_sf"/>
</dbReference>
<dbReference type="CDD" id="cd00030">
    <property type="entry name" value="C2"/>
    <property type="match status" value="1"/>
</dbReference>
<evidence type="ECO:0008006" key="3">
    <source>
        <dbReference type="Google" id="ProtNLM"/>
    </source>
</evidence>
<comment type="caution">
    <text evidence="1">The sequence shown here is derived from an EMBL/GenBank/DDBJ whole genome shotgun (WGS) entry which is preliminary data.</text>
</comment>